<dbReference type="NCBIfam" id="TIGR02786">
    <property type="entry name" value="addB_alphas"/>
    <property type="match status" value="1"/>
</dbReference>
<dbReference type="InterPro" id="IPR011335">
    <property type="entry name" value="Restrct_endonuc-II-like"/>
</dbReference>
<keyword evidence="3" id="KW-1185">Reference proteome</keyword>
<proteinExistence type="predicted"/>
<evidence type="ECO:0000313" key="2">
    <source>
        <dbReference type="EMBL" id="SPH19390.1"/>
    </source>
</evidence>
<dbReference type="Pfam" id="PF12705">
    <property type="entry name" value="PDDEXK_1"/>
    <property type="match status" value="1"/>
</dbReference>
<dbReference type="InterPro" id="IPR014153">
    <property type="entry name" value="Ds_break_AddB"/>
</dbReference>
<dbReference type="InterPro" id="IPR038726">
    <property type="entry name" value="PDDEXK_AddAB-type"/>
</dbReference>
<feature type="domain" description="PD-(D/E)XK endonuclease-like" evidence="1">
    <location>
        <begin position="714"/>
        <end position="942"/>
    </location>
</feature>
<dbReference type="InterPro" id="IPR027417">
    <property type="entry name" value="P-loop_NTPase"/>
</dbReference>
<accession>A0A2R8B8J5</accession>
<dbReference type="Proteomes" id="UP000244880">
    <property type="component" value="Unassembled WGS sequence"/>
</dbReference>
<gene>
    <name evidence="2" type="ORF">ASD8599_00114</name>
</gene>
<dbReference type="EMBL" id="OMOR01000001">
    <property type="protein sequence ID" value="SPH19390.1"/>
    <property type="molecule type" value="Genomic_DNA"/>
</dbReference>
<dbReference type="RefSeq" id="WP_108826736.1">
    <property type="nucleotide sequence ID" value="NZ_OMOR01000001.1"/>
</dbReference>
<dbReference type="OrthoDB" id="9780606at2"/>
<organism evidence="2 3">
    <name type="scientific">Ascidiaceihabitans donghaensis</name>
    <dbReference type="NCBI Taxonomy" id="1510460"/>
    <lineage>
        <taxon>Bacteria</taxon>
        <taxon>Pseudomonadati</taxon>
        <taxon>Pseudomonadota</taxon>
        <taxon>Alphaproteobacteria</taxon>
        <taxon>Rhodobacterales</taxon>
        <taxon>Paracoccaceae</taxon>
        <taxon>Ascidiaceihabitans</taxon>
    </lineage>
</organism>
<dbReference type="SUPFAM" id="SSF52540">
    <property type="entry name" value="P-loop containing nucleoside triphosphate hydrolases"/>
    <property type="match status" value="1"/>
</dbReference>
<protein>
    <recommendedName>
        <fullName evidence="1">PD-(D/E)XK endonuclease-like domain-containing protein</fullName>
    </recommendedName>
</protein>
<dbReference type="InterPro" id="IPR011604">
    <property type="entry name" value="PDDEXK-like_dom_sf"/>
</dbReference>
<sequence length="984" mass="108383">MFDPSPTPRVFGAAPGLDFPKALVDGLTERMKGRPPEDMARVDVIVNTRRMARRMRDLFDQGPALLLPRIRLLTDLAGFAPDIKIPPSMPPLRRRLELIRLISELLDRQPELAPRASLYGLADSLAALLDEMQGEGVSAETIAALDVTDQSGHWARAQSFINIAQTYVSFSRSEPDPEARQRMIVEGLQTHWNATPPAHPVILAGSTGSRGTTLMLMKAIAALPQGAVILPGFDFDMPTPVWSALSDAMTAEDHPQFRFHKLLAALDMGRGDVKNWTTETPYAPHRNALVSLALRPAPVTDAWLDEGPGLQDLMGATADITLVQTETPRDEALAIAMRLREAAETNQTAALITPDRLLTRQVAAALDRWNILPDDSAGAPLHLSAPGRFLRHVAGLFVRPLDAEALLTILKHPLCHSTDTRGQHQLNTQRLELRIRRDGLPYPTPETLIALAAKVAEKRDDAEAFMDWAAWVANTICGVHVGVDQSLVDWVTQIETLAEKIAGGPQRHDHELWKKKAGQLARSVLDVLAENAEYGSEMSASDFADLLGALLAAEEVRDRDAPHPGIMIWGTLEARVQGADLVILSGLNEGTWPEAPKPDPWLNRAMRFDAGLLLPERRIGLSAHDFQQAIAAKEVWITRAVRSDDAETVPSRWLNRIQNLLGGLPEQNGPDALKSMMARGDTWLAKVKALETVVPSPKADRPSPRPPKAARPHRLSVTEIKRLIRDPYAVYAKHTLELRPLNPIVQSPDAPLRGILIHEVMEHFVEDIGKDPNLLTATHLMQTAGRILSENVPWPAARTLWLARLGRVADWFVTQEHIRQLAGTPIAFEKEARGVLELANIGFSLIGFADRIDARPDGSVVVYDYKTGKPPTAPQQAKFEKQLLLEAAMLEEGAFKHIGPRPVHDAVFIGLGSSPAEVRAPLTKEPAPKVIAELRDLITAYLSPDQGFTSKRMEMSDREVGDYDQLARFGEWDSTDAPEPEDLT</sequence>
<dbReference type="SUPFAM" id="SSF52980">
    <property type="entry name" value="Restriction endonuclease-like"/>
    <property type="match status" value="1"/>
</dbReference>
<name>A0A2R8B8J5_9RHOB</name>
<evidence type="ECO:0000313" key="3">
    <source>
        <dbReference type="Proteomes" id="UP000244880"/>
    </source>
</evidence>
<reference evidence="2 3" key="1">
    <citation type="submission" date="2018-03" db="EMBL/GenBank/DDBJ databases">
        <authorList>
            <person name="Keele B.F."/>
        </authorList>
    </citation>
    <scope>NUCLEOTIDE SEQUENCE [LARGE SCALE GENOMIC DNA]</scope>
    <source>
        <strain evidence="2 3">CECT 8599</strain>
    </source>
</reference>
<dbReference type="AlphaFoldDB" id="A0A2R8B8J5"/>
<evidence type="ECO:0000259" key="1">
    <source>
        <dbReference type="Pfam" id="PF12705"/>
    </source>
</evidence>
<dbReference type="Gene3D" id="3.90.320.10">
    <property type="match status" value="1"/>
</dbReference>